<dbReference type="AlphaFoldDB" id="A0AAV7HSP9"/>
<name>A0AAV7HSP9_COTGL</name>
<organism evidence="1 2">
    <name type="scientific">Cotesia glomerata</name>
    <name type="common">Lepidopteran parasitic wasp</name>
    <name type="synonym">Apanteles glomeratus</name>
    <dbReference type="NCBI Taxonomy" id="32391"/>
    <lineage>
        <taxon>Eukaryota</taxon>
        <taxon>Metazoa</taxon>
        <taxon>Ecdysozoa</taxon>
        <taxon>Arthropoda</taxon>
        <taxon>Hexapoda</taxon>
        <taxon>Insecta</taxon>
        <taxon>Pterygota</taxon>
        <taxon>Neoptera</taxon>
        <taxon>Endopterygota</taxon>
        <taxon>Hymenoptera</taxon>
        <taxon>Apocrita</taxon>
        <taxon>Ichneumonoidea</taxon>
        <taxon>Braconidae</taxon>
        <taxon>Microgastrinae</taxon>
        <taxon>Cotesia</taxon>
    </lineage>
</organism>
<sequence length="117" mass="14146">MYYDGESSWAKDLTRWTWAEDDILVCLRLHKYDRTFIFSDLYEPHPNIWNAIAQHKIFSKRQKTAARIEERFLELLDESLAYFNLGEHHQALQKKPAHYSQFTYFLMMCRLIIEGKI</sequence>
<proteinExistence type="predicted"/>
<comment type="caution">
    <text evidence="1">The sequence shown here is derived from an EMBL/GenBank/DDBJ whole genome shotgun (WGS) entry which is preliminary data.</text>
</comment>
<dbReference type="Proteomes" id="UP000826195">
    <property type="component" value="Unassembled WGS sequence"/>
</dbReference>
<gene>
    <name evidence="1" type="ORF">KQX54_000821</name>
</gene>
<dbReference type="EMBL" id="JAHXZJ010002988">
    <property type="protein sequence ID" value="KAH0533717.1"/>
    <property type="molecule type" value="Genomic_DNA"/>
</dbReference>
<keyword evidence="2" id="KW-1185">Reference proteome</keyword>
<protein>
    <submittedName>
        <fullName evidence="1">Uncharacterized protein</fullName>
    </submittedName>
</protein>
<evidence type="ECO:0000313" key="1">
    <source>
        <dbReference type="EMBL" id="KAH0533717.1"/>
    </source>
</evidence>
<reference evidence="1 2" key="1">
    <citation type="journal article" date="2021" name="J. Hered.">
        <title>A chromosome-level genome assembly of the parasitoid wasp, Cotesia glomerata (Hymenoptera: Braconidae).</title>
        <authorList>
            <person name="Pinto B.J."/>
            <person name="Weis J.J."/>
            <person name="Gamble T."/>
            <person name="Ode P.J."/>
            <person name="Paul R."/>
            <person name="Zaspel J.M."/>
        </authorList>
    </citation>
    <scope>NUCLEOTIDE SEQUENCE [LARGE SCALE GENOMIC DNA]</scope>
    <source>
        <strain evidence="1">CgM1</strain>
    </source>
</reference>
<evidence type="ECO:0000313" key="2">
    <source>
        <dbReference type="Proteomes" id="UP000826195"/>
    </source>
</evidence>
<accession>A0AAV7HSP9</accession>